<sequence>NVRSRITKEDRHSALESTFGLCTQCIVGKSAAEE</sequence>
<keyword evidence="2" id="KW-1185">Reference proteome</keyword>
<reference evidence="1 2" key="1">
    <citation type="journal article" date="2018" name="Front. Plant Sci.">
        <title>Red Clover (Trifolium pratense) and Zigzag Clover (T. medium) - A Picture of Genomic Similarities and Differences.</title>
        <authorList>
            <person name="Dluhosova J."/>
            <person name="Istvanek J."/>
            <person name="Nedelnik J."/>
            <person name="Repkova J."/>
        </authorList>
    </citation>
    <scope>NUCLEOTIDE SEQUENCE [LARGE SCALE GENOMIC DNA]</scope>
    <source>
        <strain evidence="2">cv. 10/8</strain>
        <tissue evidence="1">Leaf</tissue>
    </source>
</reference>
<organism evidence="1 2">
    <name type="scientific">Trifolium medium</name>
    <dbReference type="NCBI Taxonomy" id="97028"/>
    <lineage>
        <taxon>Eukaryota</taxon>
        <taxon>Viridiplantae</taxon>
        <taxon>Streptophyta</taxon>
        <taxon>Embryophyta</taxon>
        <taxon>Tracheophyta</taxon>
        <taxon>Spermatophyta</taxon>
        <taxon>Magnoliopsida</taxon>
        <taxon>eudicotyledons</taxon>
        <taxon>Gunneridae</taxon>
        <taxon>Pentapetalae</taxon>
        <taxon>rosids</taxon>
        <taxon>fabids</taxon>
        <taxon>Fabales</taxon>
        <taxon>Fabaceae</taxon>
        <taxon>Papilionoideae</taxon>
        <taxon>50 kb inversion clade</taxon>
        <taxon>NPAAA clade</taxon>
        <taxon>Hologalegina</taxon>
        <taxon>IRL clade</taxon>
        <taxon>Trifolieae</taxon>
        <taxon>Trifolium</taxon>
    </lineage>
</organism>
<proteinExistence type="predicted"/>
<feature type="non-terminal residue" evidence="1">
    <location>
        <position position="1"/>
    </location>
</feature>
<evidence type="ECO:0000313" key="2">
    <source>
        <dbReference type="Proteomes" id="UP000265520"/>
    </source>
</evidence>
<comment type="caution">
    <text evidence="1">The sequence shown here is derived from an EMBL/GenBank/DDBJ whole genome shotgun (WGS) entry which is preliminary data.</text>
</comment>
<name>A0A392R076_9FABA</name>
<dbReference type="AlphaFoldDB" id="A0A392R076"/>
<evidence type="ECO:0000313" key="1">
    <source>
        <dbReference type="EMBL" id="MCI29968.1"/>
    </source>
</evidence>
<dbReference type="Proteomes" id="UP000265520">
    <property type="component" value="Unassembled WGS sequence"/>
</dbReference>
<dbReference type="EMBL" id="LXQA010176120">
    <property type="protein sequence ID" value="MCI29968.1"/>
    <property type="molecule type" value="Genomic_DNA"/>
</dbReference>
<protein>
    <submittedName>
        <fullName evidence="1">Uncharacterized protein</fullName>
    </submittedName>
</protein>
<accession>A0A392R076</accession>